<evidence type="ECO:0000256" key="1">
    <source>
        <dbReference type="ARBA" id="ARBA00001913"/>
    </source>
</evidence>
<keyword evidence="6" id="KW-0106">Calcium</keyword>
<dbReference type="InterPro" id="IPR035874">
    <property type="entry name" value="IDS"/>
</dbReference>
<dbReference type="Proteomes" id="UP000826195">
    <property type="component" value="Unassembled WGS sequence"/>
</dbReference>
<dbReference type="PANTHER" id="PTHR45953">
    <property type="entry name" value="IDURONATE 2-SULFATASE"/>
    <property type="match status" value="1"/>
</dbReference>
<feature type="domain" description="Sulfatase N-terminal" evidence="8">
    <location>
        <begin position="24"/>
        <end position="374"/>
    </location>
</feature>
<organism evidence="9 10">
    <name type="scientific">Cotesia glomerata</name>
    <name type="common">Lepidopteran parasitic wasp</name>
    <name type="synonym">Apanteles glomeratus</name>
    <dbReference type="NCBI Taxonomy" id="32391"/>
    <lineage>
        <taxon>Eukaryota</taxon>
        <taxon>Metazoa</taxon>
        <taxon>Ecdysozoa</taxon>
        <taxon>Arthropoda</taxon>
        <taxon>Hexapoda</taxon>
        <taxon>Insecta</taxon>
        <taxon>Pterygota</taxon>
        <taxon>Neoptera</taxon>
        <taxon>Endopterygota</taxon>
        <taxon>Hymenoptera</taxon>
        <taxon>Apocrita</taxon>
        <taxon>Ichneumonoidea</taxon>
        <taxon>Braconidae</taxon>
        <taxon>Microgastrinae</taxon>
        <taxon>Cotesia</taxon>
    </lineage>
</organism>
<proteinExistence type="inferred from homology"/>
<dbReference type="PANTHER" id="PTHR45953:SF1">
    <property type="entry name" value="IDURONATE 2-SULFATASE"/>
    <property type="match status" value="1"/>
</dbReference>
<dbReference type="PROSITE" id="PS00149">
    <property type="entry name" value="SULFATASE_2"/>
    <property type="match status" value="1"/>
</dbReference>
<comment type="caution">
    <text evidence="9">The sequence shown here is derived from an EMBL/GenBank/DDBJ whole genome shotgun (WGS) entry which is preliminary data.</text>
</comment>
<comment type="similarity">
    <text evidence="2">Belongs to the sulfatase family.</text>
</comment>
<evidence type="ECO:0000256" key="6">
    <source>
        <dbReference type="ARBA" id="ARBA00022837"/>
    </source>
</evidence>
<evidence type="ECO:0000259" key="8">
    <source>
        <dbReference type="Pfam" id="PF00884"/>
    </source>
</evidence>
<dbReference type="InterPro" id="IPR000917">
    <property type="entry name" value="Sulfatase_N"/>
</dbReference>
<feature type="signal peptide" evidence="7">
    <location>
        <begin position="1"/>
        <end position="17"/>
    </location>
</feature>
<dbReference type="InterPro" id="IPR024607">
    <property type="entry name" value="Sulfatase_CS"/>
</dbReference>
<comment type="cofactor">
    <cofactor evidence="1">
        <name>Ca(2+)</name>
        <dbReference type="ChEBI" id="CHEBI:29108"/>
    </cofactor>
</comment>
<protein>
    <recommendedName>
        <fullName evidence="8">Sulfatase N-terminal domain-containing protein</fullName>
    </recommendedName>
</protein>
<evidence type="ECO:0000313" key="10">
    <source>
        <dbReference type="Proteomes" id="UP000826195"/>
    </source>
</evidence>
<dbReference type="SUPFAM" id="SSF53649">
    <property type="entry name" value="Alkaline phosphatase-like"/>
    <property type="match status" value="1"/>
</dbReference>
<evidence type="ECO:0000256" key="2">
    <source>
        <dbReference type="ARBA" id="ARBA00008779"/>
    </source>
</evidence>
<dbReference type="GO" id="GO:0004423">
    <property type="term" value="F:iduronate-2-sulfatase activity"/>
    <property type="evidence" value="ECO:0007669"/>
    <property type="project" value="InterPro"/>
</dbReference>
<evidence type="ECO:0000256" key="3">
    <source>
        <dbReference type="ARBA" id="ARBA00022723"/>
    </source>
</evidence>
<dbReference type="GO" id="GO:0046872">
    <property type="term" value="F:metal ion binding"/>
    <property type="evidence" value="ECO:0007669"/>
    <property type="project" value="UniProtKB-KW"/>
</dbReference>
<evidence type="ECO:0000256" key="5">
    <source>
        <dbReference type="ARBA" id="ARBA00022801"/>
    </source>
</evidence>
<dbReference type="Pfam" id="PF00884">
    <property type="entry name" value="Sulfatase"/>
    <property type="match status" value="1"/>
</dbReference>
<sequence>MVYKWVVFFILLLKSNAKNIKKNNVLLILVDDLRPALGCYGDLNAYTPNIDKLAEKSVVFTRAYAQQALCAPSRNSLLTSRRPDTLHLYDFYSYWRNKNNYTTLPQYLKKNGYATKSIGKIFHPGISSNYSDDSPYSWTDVPFHPFTDKYKNTPVCFNNHGSELARNLVCPVNVTSMPRSTLPDLENLNAAKEYLSNYSKLKPFFLAVGFEKPHIPFKYPQEYLKFHPLSKFKLKNYYWPENITSLAYNPWIDLRQRDDINNLDLKFPWEKIPENFAAKIIQSYYAAVSYIDSLVGELLKKLIDLKLDKSTTVILTSDHGWSLGEHSLWAKYSNFDVAVRVPLIVSIPKKTKSKVYVKSIVELVDLFPTIAELVKLPIDVCGKVYSTTCSEGISFLPVISAYKNKIIRWKKAAFSQYPRPGLTPTWKPNSDEPRLNNIKIMGYTLRTARYRYTAWIPFNYTSNWDSIISQELYDHKNDPDEMINQQSNNNYLKIKTRLFKLLKSGWRKALP</sequence>
<dbReference type="GO" id="GO:0005737">
    <property type="term" value="C:cytoplasm"/>
    <property type="evidence" value="ECO:0007669"/>
    <property type="project" value="TreeGrafter"/>
</dbReference>
<dbReference type="CDD" id="cd16030">
    <property type="entry name" value="iduronate-2-sulfatase"/>
    <property type="match status" value="1"/>
</dbReference>
<accession>A0AAV7IKY8</accession>
<evidence type="ECO:0000313" key="9">
    <source>
        <dbReference type="EMBL" id="KAH0554748.1"/>
    </source>
</evidence>
<evidence type="ECO:0000256" key="4">
    <source>
        <dbReference type="ARBA" id="ARBA00022729"/>
    </source>
</evidence>
<reference evidence="9 10" key="1">
    <citation type="journal article" date="2021" name="J. Hered.">
        <title>A chromosome-level genome assembly of the parasitoid wasp, Cotesia glomerata (Hymenoptera: Braconidae).</title>
        <authorList>
            <person name="Pinto B.J."/>
            <person name="Weis J.J."/>
            <person name="Gamble T."/>
            <person name="Ode P.J."/>
            <person name="Paul R."/>
            <person name="Zaspel J.M."/>
        </authorList>
    </citation>
    <scope>NUCLEOTIDE SEQUENCE [LARGE SCALE GENOMIC DNA]</scope>
    <source>
        <strain evidence="9">CgM1</strain>
    </source>
</reference>
<keyword evidence="4 7" id="KW-0732">Signal</keyword>
<evidence type="ECO:0000256" key="7">
    <source>
        <dbReference type="SAM" id="SignalP"/>
    </source>
</evidence>
<dbReference type="Gene3D" id="3.40.720.10">
    <property type="entry name" value="Alkaline Phosphatase, subunit A"/>
    <property type="match status" value="1"/>
</dbReference>
<dbReference type="AlphaFoldDB" id="A0AAV7IKY8"/>
<feature type="chain" id="PRO_5043955921" description="Sulfatase N-terminal domain-containing protein" evidence="7">
    <location>
        <begin position="18"/>
        <end position="511"/>
    </location>
</feature>
<name>A0AAV7IKY8_COTGL</name>
<keyword evidence="3" id="KW-0479">Metal-binding</keyword>
<dbReference type="InterPro" id="IPR017850">
    <property type="entry name" value="Alkaline_phosphatase_core_sf"/>
</dbReference>
<gene>
    <name evidence="9" type="ORF">KQX54_012549</name>
</gene>
<keyword evidence="5" id="KW-0378">Hydrolase</keyword>
<keyword evidence="10" id="KW-1185">Reference proteome</keyword>
<dbReference type="EMBL" id="JAHXZJ010001119">
    <property type="protein sequence ID" value="KAH0554748.1"/>
    <property type="molecule type" value="Genomic_DNA"/>
</dbReference>